<keyword evidence="3" id="KW-1185">Reference proteome</keyword>
<feature type="region of interest" description="Disordered" evidence="1">
    <location>
        <begin position="139"/>
        <end position="205"/>
    </location>
</feature>
<evidence type="ECO:0000313" key="2">
    <source>
        <dbReference type="EMBL" id="BAY55311.1"/>
    </source>
</evidence>
<name>A0A1Z4JEZ1_LEPBY</name>
<evidence type="ECO:0000313" key="3">
    <source>
        <dbReference type="Proteomes" id="UP000217895"/>
    </source>
</evidence>
<gene>
    <name evidence="2" type="ORF">NIES2135_21340</name>
</gene>
<feature type="compositionally biased region" description="Basic and acidic residues" evidence="1">
    <location>
        <begin position="410"/>
        <end position="427"/>
    </location>
</feature>
<feature type="compositionally biased region" description="Basic and acidic residues" evidence="1">
    <location>
        <begin position="153"/>
        <end position="162"/>
    </location>
</feature>
<feature type="region of interest" description="Disordered" evidence="1">
    <location>
        <begin position="540"/>
        <end position="585"/>
    </location>
</feature>
<evidence type="ECO:0000256" key="1">
    <source>
        <dbReference type="SAM" id="MobiDB-lite"/>
    </source>
</evidence>
<feature type="region of interest" description="Disordered" evidence="1">
    <location>
        <begin position="1"/>
        <end position="62"/>
    </location>
</feature>
<proteinExistence type="predicted"/>
<dbReference type="AlphaFoldDB" id="A0A1Z4JEZ1"/>
<feature type="compositionally biased region" description="Basic and acidic residues" evidence="1">
    <location>
        <begin position="559"/>
        <end position="568"/>
    </location>
</feature>
<protein>
    <submittedName>
        <fullName evidence="2">Uncharacterized protein</fullName>
    </submittedName>
</protein>
<accession>A0A1Z4JEZ1</accession>
<feature type="compositionally biased region" description="Basic and acidic residues" evidence="1">
    <location>
        <begin position="379"/>
        <end position="396"/>
    </location>
</feature>
<organism evidence="2 3">
    <name type="scientific">Leptolyngbya boryana NIES-2135</name>
    <dbReference type="NCBI Taxonomy" id="1973484"/>
    <lineage>
        <taxon>Bacteria</taxon>
        <taxon>Bacillati</taxon>
        <taxon>Cyanobacteriota</taxon>
        <taxon>Cyanophyceae</taxon>
        <taxon>Leptolyngbyales</taxon>
        <taxon>Leptolyngbyaceae</taxon>
        <taxon>Leptolyngbya group</taxon>
        <taxon>Leptolyngbya</taxon>
    </lineage>
</organism>
<dbReference type="EMBL" id="AP018203">
    <property type="protein sequence ID" value="BAY55311.1"/>
    <property type="molecule type" value="Genomic_DNA"/>
</dbReference>
<reference evidence="2 3" key="1">
    <citation type="submission" date="2017-06" db="EMBL/GenBank/DDBJ databases">
        <title>Genome sequencing of cyanobaciteial culture collection at National Institute for Environmental Studies (NIES).</title>
        <authorList>
            <person name="Hirose Y."/>
            <person name="Shimura Y."/>
            <person name="Fujisawa T."/>
            <person name="Nakamura Y."/>
            <person name="Kawachi M."/>
        </authorList>
    </citation>
    <scope>NUCLEOTIDE SEQUENCE [LARGE SCALE GENOMIC DNA]</scope>
    <source>
        <strain evidence="2 3">NIES-2135</strain>
    </source>
</reference>
<sequence length="585" mass="64951">MPTVKALKQQAKARKVPKYSRMNKSQLLSALGMSSEAKAQKSQSTKRKAIEVHSRTLSEGNATKRAQIKGRITRAVKRELDAAKKSGKELSQDEKRAIAAKALAKEVKAIKAGKPEKQKPFGIQKPPHMSVAEYREHLRRKFDPNSSGSRVESIAKKEKQRSEIGSGEFEGRSTAENLRQMEQQGKVSYGKSGEQQSKPKTLGEGIKAYAEKVNELRRESARRGVSIALESDVLTHLKDQGYSQSQIKAIQGATDKLMGKISGRHGTVIHHDPDHPGFQKAIRDKTPLEKGKVSYAKEESKPKPIKIGGKSYDIPAGKPVKAGTDLDTLSMSSGQFYVVHGADGSLIRETRDPKTGRMPVARFRSQSAAENLAAKINKNLDRQPERLTDKKLKDPELNEMFRQAQEISDQGDRKSREIKKGIRELRSAAEGLHQDSGNFAAEVTEQTGGIKRKQDEIKPFQRKQSEDHASSPRQKLEAEAAKDPKLKQFLGLVAGKKLSDKQMREKLGVSQDELLQLGERSRKLLGITAMSTFKEGLARMYGDTGSKSRSTTPKPSPRLIEKTVDGRKRYYNRSGSEVVRGRSID</sequence>
<feature type="compositionally biased region" description="Polar residues" evidence="1">
    <location>
        <begin position="174"/>
        <end position="186"/>
    </location>
</feature>
<feature type="compositionally biased region" description="Basic and acidic residues" evidence="1">
    <location>
        <begin position="293"/>
        <end position="302"/>
    </location>
</feature>
<feature type="compositionally biased region" description="Basic and acidic residues" evidence="1">
    <location>
        <begin position="452"/>
        <end position="482"/>
    </location>
</feature>
<dbReference type="Proteomes" id="UP000217895">
    <property type="component" value="Chromosome"/>
</dbReference>
<feature type="region of interest" description="Disordered" evidence="1">
    <location>
        <begin position="379"/>
        <end position="482"/>
    </location>
</feature>
<feature type="region of interest" description="Disordered" evidence="1">
    <location>
        <begin position="293"/>
        <end position="317"/>
    </location>
</feature>